<organism evidence="1">
    <name type="scientific">hydrocarbon metagenome</name>
    <dbReference type="NCBI Taxonomy" id="938273"/>
    <lineage>
        <taxon>unclassified sequences</taxon>
        <taxon>metagenomes</taxon>
        <taxon>ecological metagenomes</taxon>
    </lineage>
</organism>
<dbReference type="EMBL" id="LNQE01001328">
    <property type="protein sequence ID" value="KUG19094.1"/>
    <property type="molecule type" value="Genomic_DNA"/>
</dbReference>
<evidence type="ECO:0000313" key="1">
    <source>
        <dbReference type="EMBL" id="KUG19094.1"/>
    </source>
</evidence>
<comment type="caution">
    <text evidence="1">The sequence shown here is derived from an EMBL/GenBank/DDBJ whole genome shotgun (WGS) entry which is preliminary data.</text>
</comment>
<proteinExistence type="predicted"/>
<name>A0A0W8FDX9_9ZZZZ</name>
<accession>A0A0W8FDX9</accession>
<protein>
    <submittedName>
        <fullName evidence="1">Uncharacterized protein</fullName>
    </submittedName>
</protein>
<sequence>MPDPQTPTQHSLKTTTACSIRQIRFRCSHQGLFAETPVPHHG</sequence>
<reference evidence="1" key="1">
    <citation type="journal article" date="2015" name="Proc. Natl. Acad. Sci. U.S.A.">
        <title>Networks of energetic and metabolic interactions define dynamics in microbial communities.</title>
        <authorList>
            <person name="Embree M."/>
            <person name="Liu J.K."/>
            <person name="Al-Bassam M.M."/>
            <person name="Zengler K."/>
        </authorList>
    </citation>
    <scope>NUCLEOTIDE SEQUENCE</scope>
</reference>
<gene>
    <name evidence="1" type="ORF">ASZ90_011204</name>
</gene>
<dbReference type="AlphaFoldDB" id="A0A0W8FDX9"/>